<feature type="compositionally biased region" description="Basic residues" evidence="1">
    <location>
        <begin position="208"/>
        <end position="221"/>
    </location>
</feature>
<comment type="caution">
    <text evidence="2">The sequence shown here is derived from an EMBL/GenBank/DDBJ whole genome shotgun (WGS) entry which is preliminary data.</text>
</comment>
<protein>
    <recommendedName>
        <fullName evidence="4">Coilin</fullName>
    </recommendedName>
</protein>
<dbReference type="Proteomes" id="UP001221757">
    <property type="component" value="Unassembled WGS sequence"/>
</dbReference>
<name>A0AAD7DMD0_MYCRO</name>
<evidence type="ECO:0008006" key="4">
    <source>
        <dbReference type="Google" id="ProtNLM"/>
    </source>
</evidence>
<evidence type="ECO:0000256" key="1">
    <source>
        <dbReference type="SAM" id="MobiDB-lite"/>
    </source>
</evidence>
<feature type="compositionally biased region" description="Low complexity" evidence="1">
    <location>
        <begin position="109"/>
        <end position="136"/>
    </location>
</feature>
<reference evidence="2" key="1">
    <citation type="submission" date="2023-03" db="EMBL/GenBank/DDBJ databases">
        <title>Massive genome expansion in bonnet fungi (Mycena s.s.) driven by repeated elements and novel gene families across ecological guilds.</title>
        <authorList>
            <consortium name="Lawrence Berkeley National Laboratory"/>
            <person name="Harder C.B."/>
            <person name="Miyauchi S."/>
            <person name="Viragh M."/>
            <person name="Kuo A."/>
            <person name="Thoen E."/>
            <person name="Andreopoulos B."/>
            <person name="Lu D."/>
            <person name="Skrede I."/>
            <person name="Drula E."/>
            <person name="Henrissat B."/>
            <person name="Morin E."/>
            <person name="Kohler A."/>
            <person name="Barry K."/>
            <person name="LaButti K."/>
            <person name="Morin E."/>
            <person name="Salamov A."/>
            <person name="Lipzen A."/>
            <person name="Mereny Z."/>
            <person name="Hegedus B."/>
            <person name="Baldrian P."/>
            <person name="Stursova M."/>
            <person name="Weitz H."/>
            <person name="Taylor A."/>
            <person name="Grigoriev I.V."/>
            <person name="Nagy L.G."/>
            <person name="Martin F."/>
            <person name="Kauserud H."/>
        </authorList>
    </citation>
    <scope>NUCLEOTIDE SEQUENCE</scope>
    <source>
        <strain evidence="2">CBHHK067</strain>
    </source>
</reference>
<organism evidence="2 3">
    <name type="scientific">Mycena rosella</name>
    <name type="common">Pink bonnet</name>
    <name type="synonym">Agaricus rosellus</name>
    <dbReference type="NCBI Taxonomy" id="1033263"/>
    <lineage>
        <taxon>Eukaryota</taxon>
        <taxon>Fungi</taxon>
        <taxon>Dikarya</taxon>
        <taxon>Basidiomycota</taxon>
        <taxon>Agaricomycotina</taxon>
        <taxon>Agaricomycetes</taxon>
        <taxon>Agaricomycetidae</taxon>
        <taxon>Agaricales</taxon>
        <taxon>Marasmiineae</taxon>
        <taxon>Mycenaceae</taxon>
        <taxon>Mycena</taxon>
    </lineage>
</organism>
<feature type="compositionally biased region" description="Polar residues" evidence="1">
    <location>
        <begin position="161"/>
        <end position="173"/>
    </location>
</feature>
<dbReference type="EMBL" id="JARKIE010000039">
    <property type="protein sequence ID" value="KAJ7695154.1"/>
    <property type="molecule type" value="Genomic_DNA"/>
</dbReference>
<sequence>MRLRIQSIPPLPDVKVWYTFQGEEGKTVANLKSDLARDVFALRKHAPLDLSLDGFRFLDSSSLDVLRDGDLIIVKMAEAESSKRTEGSKKRKRSSSPVRRTQTKPPSLPLLSLTPSSSSSSSSSSSAASSSSSSSSDDSDSDSDSSSSSSSSSTPPTSASYKCSSVPQTQTARRTFIQPPAAQPPAATSTTTIPVATKPMVPPGKGKPSTHSRNVRRRIKRVANASVPTPMPDFVSQTNATPVAVPEPEAERRRRRIHGPGPDVASALNNAFGGNERAGRLDPGTLARAASPSASSPSSVPTPQYPPTEAEETLHVQMMSMLPKSKNKNKSRRVAEDVDPRSRKIVFGTPPPFEGETPRVQRPALIPPSSLPLHLIPSNVFITYVDVEEGLKKPKKKKRRVEEEEVWVMDEVVPDPTVLDYGEAAPEIETSGDDVGLDPSMFDFDAAPLITSPAQLTEGCIVGFTGLTINIETCAPEVGRRYGRVLTWTDEYRVTIRPMFMGGGLEDEDEHFGWKQVEGIWKLLQ</sequence>
<accession>A0AAD7DMD0</accession>
<evidence type="ECO:0000313" key="2">
    <source>
        <dbReference type="EMBL" id="KAJ7695154.1"/>
    </source>
</evidence>
<feature type="compositionally biased region" description="Basic and acidic residues" evidence="1">
    <location>
        <begin position="333"/>
        <end position="342"/>
    </location>
</feature>
<proteinExistence type="predicted"/>
<dbReference type="AlphaFoldDB" id="A0AAD7DMD0"/>
<feature type="region of interest" description="Disordered" evidence="1">
    <location>
        <begin position="321"/>
        <end position="359"/>
    </location>
</feature>
<feature type="region of interest" description="Disordered" evidence="1">
    <location>
        <begin position="80"/>
        <end position="307"/>
    </location>
</feature>
<keyword evidence="3" id="KW-1185">Reference proteome</keyword>
<feature type="compositionally biased region" description="Low complexity" evidence="1">
    <location>
        <begin position="184"/>
        <end position="197"/>
    </location>
</feature>
<gene>
    <name evidence="2" type="ORF">B0H17DRAFT_1056639</name>
</gene>
<feature type="compositionally biased region" description="Low complexity" evidence="1">
    <location>
        <begin position="144"/>
        <end position="160"/>
    </location>
</feature>
<evidence type="ECO:0000313" key="3">
    <source>
        <dbReference type="Proteomes" id="UP001221757"/>
    </source>
</evidence>
<feature type="compositionally biased region" description="Low complexity" evidence="1">
    <location>
        <begin position="287"/>
        <end position="302"/>
    </location>
</feature>